<evidence type="ECO:0000256" key="2">
    <source>
        <dbReference type="SAM" id="Phobius"/>
    </source>
</evidence>
<evidence type="ECO:0000313" key="3">
    <source>
        <dbReference type="EMBL" id="KAK1602057.1"/>
    </source>
</evidence>
<name>A0AAD8VC04_LOLMU</name>
<keyword evidence="2" id="KW-0812">Transmembrane</keyword>
<keyword evidence="2" id="KW-1133">Transmembrane helix</keyword>
<evidence type="ECO:0000313" key="4">
    <source>
        <dbReference type="Proteomes" id="UP001231189"/>
    </source>
</evidence>
<dbReference type="AlphaFoldDB" id="A0AAD8VC04"/>
<organism evidence="3 4">
    <name type="scientific">Lolium multiflorum</name>
    <name type="common">Italian ryegrass</name>
    <name type="synonym">Lolium perenne subsp. multiflorum</name>
    <dbReference type="NCBI Taxonomy" id="4521"/>
    <lineage>
        <taxon>Eukaryota</taxon>
        <taxon>Viridiplantae</taxon>
        <taxon>Streptophyta</taxon>
        <taxon>Embryophyta</taxon>
        <taxon>Tracheophyta</taxon>
        <taxon>Spermatophyta</taxon>
        <taxon>Magnoliopsida</taxon>
        <taxon>Liliopsida</taxon>
        <taxon>Poales</taxon>
        <taxon>Poaceae</taxon>
        <taxon>BOP clade</taxon>
        <taxon>Pooideae</taxon>
        <taxon>Poodae</taxon>
        <taxon>Poeae</taxon>
        <taxon>Poeae Chloroplast Group 2 (Poeae type)</taxon>
        <taxon>Loliodinae</taxon>
        <taxon>Loliinae</taxon>
        <taxon>Lolium</taxon>
    </lineage>
</organism>
<dbReference type="EMBL" id="JAUUTY010000315">
    <property type="protein sequence ID" value="KAK1602057.1"/>
    <property type="molecule type" value="Genomic_DNA"/>
</dbReference>
<dbReference type="Proteomes" id="UP001231189">
    <property type="component" value="Unassembled WGS sequence"/>
</dbReference>
<protein>
    <submittedName>
        <fullName evidence="3">Uncharacterized protein</fullName>
    </submittedName>
</protein>
<feature type="region of interest" description="Disordered" evidence="1">
    <location>
        <begin position="1"/>
        <end position="37"/>
    </location>
</feature>
<keyword evidence="4" id="KW-1185">Reference proteome</keyword>
<sequence length="108" mass="11767">MTRTDKDLPEPSTSGLVCPTPPSSSSSSSRRPRLPPRDHRHRHLVALFLAALFVLIVVLLVVLDPVLFLVPPPQPRVLLSTGARIRADPAAGERVAVRTGLPRAARRE</sequence>
<evidence type="ECO:0000256" key="1">
    <source>
        <dbReference type="SAM" id="MobiDB-lite"/>
    </source>
</evidence>
<keyword evidence="2" id="KW-0472">Membrane</keyword>
<comment type="caution">
    <text evidence="3">The sequence shown here is derived from an EMBL/GenBank/DDBJ whole genome shotgun (WGS) entry which is preliminary data.</text>
</comment>
<proteinExistence type="predicted"/>
<reference evidence="3" key="1">
    <citation type="submission" date="2023-07" db="EMBL/GenBank/DDBJ databases">
        <title>A chromosome-level genome assembly of Lolium multiflorum.</title>
        <authorList>
            <person name="Chen Y."/>
            <person name="Copetti D."/>
            <person name="Kolliker R."/>
            <person name="Studer B."/>
        </authorList>
    </citation>
    <scope>NUCLEOTIDE SEQUENCE</scope>
    <source>
        <strain evidence="3">02402/16</strain>
        <tissue evidence="3">Leaf</tissue>
    </source>
</reference>
<feature type="transmembrane region" description="Helical" evidence="2">
    <location>
        <begin position="44"/>
        <end position="70"/>
    </location>
</feature>
<gene>
    <name evidence="3" type="ORF">QYE76_007953</name>
</gene>
<accession>A0AAD8VC04</accession>